<keyword evidence="3" id="KW-1185">Reference proteome</keyword>
<gene>
    <name evidence="2" type="ORF">YH6_083</name>
</gene>
<dbReference type="Proteomes" id="UP000030328">
    <property type="component" value="Segment"/>
</dbReference>
<dbReference type="EMBL" id="KM974184">
    <property type="protein sequence ID" value="AIX13236.1"/>
    <property type="molecule type" value="Genomic_DNA"/>
</dbReference>
<proteinExistence type="predicted"/>
<dbReference type="RefSeq" id="YP_009152583.1">
    <property type="nucleotide sequence ID" value="NC_027388.1"/>
</dbReference>
<name>A0A0A0YVY8_9CAUD</name>
<dbReference type="KEGG" id="vg:24724980"/>
<dbReference type="OrthoDB" id="980at10239"/>
<accession>A0A0A0YVY8</accession>
<feature type="region of interest" description="Disordered" evidence="1">
    <location>
        <begin position="1"/>
        <end position="28"/>
    </location>
</feature>
<dbReference type="GeneID" id="24724980"/>
<dbReference type="InterPro" id="IPR056909">
    <property type="entry name" value="SU10_portal"/>
</dbReference>
<protein>
    <submittedName>
        <fullName evidence="2">Putative portal protein</fullName>
    </submittedName>
</protein>
<evidence type="ECO:0000313" key="3">
    <source>
        <dbReference type="Proteomes" id="UP000030328"/>
    </source>
</evidence>
<evidence type="ECO:0000313" key="2">
    <source>
        <dbReference type="EMBL" id="AIX13236.1"/>
    </source>
</evidence>
<feature type="region of interest" description="Disordered" evidence="1">
    <location>
        <begin position="683"/>
        <end position="707"/>
    </location>
</feature>
<sequence length="726" mass="81748">MADVDEDYLTLPNEDGDPSKRLQPEWSNAPSLAQLKQDYQEAKQVTDEKITQINRWLDYMHVRGEGKPKTEKGKSAVQPPTIRKQAEWRYSSLSEPFLSSPNIFEVNPVTWEDAESARQNGLVLNQQFNTKLNKQRFIDEYVRAGVDEGTIIVKVGWNYQSRTVKEQVVTYEMMPDSSEELAQIYQTAAQIREESPSEYPEIPEDVRLGLEETEANGIQVRAVPVGSEEEEREETVENHPTVQVCDYNNIVIDPSCGSDFSKAKFLIETFESSYAELKADGRYKNLDKIQVEGQNLLSEPDYTGPSEGVRNFDFQDKSRKRLVVHEYWGYYDIHGDGVLHPIVATWVGAVMIRMEENPFPDKRIPYVVVNYIPRKRDLYGESDGALLIDNQRIIGAVTRGMIDTMARSANGQVGVMKGALDVTNRRRFDRGENYEFNPGADPRAAVHMHTFPEIPQSAQYMINLQQAEAESMTGVKAFNAGISGAALGDTATAVRGALDAASKRELGILRRLSAGIIEIGRKIIAMNAEFLDDVEVVRITNEHFVDIRRDDLAGNFDLKLDISTAEEDNAKVNDLTFMLQTMGPNMDPMMAQQIMGQIMELKKMPDFAKRIREFQPQPDPIAQQKAQLELMLLQAQIEAERARAAHYMSGAGLQDSKVGTEQAKARALSSQADMTDLNFLEQESGVQQARKRELQQAQSEAQGKLSMLNSQLKRLEEATSARTSQK</sequence>
<evidence type="ECO:0000256" key="1">
    <source>
        <dbReference type="SAM" id="MobiDB-lite"/>
    </source>
</evidence>
<dbReference type="Pfam" id="PF23899">
    <property type="entry name" value="SU10_portal"/>
    <property type="match status" value="1"/>
</dbReference>
<feature type="compositionally biased region" description="Polar residues" evidence="1">
    <location>
        <begin position="695"/>
        <end position="707"/>
    </location>
</feature>
<reference evidence="2 3" key="1">
    <citation type="submission" date="2014-10" db="EMBL/GenBank/DDBJ databases">
        <authorList>
            <person name="Yang M."/>
            <person name="Han W."/>
        </authorList>
    </citation>
    <scope>NUCLEOTIDE SEQUENCE [LARGE SCALE GENOMIC DNA]</scope>
</reference>
<organism evidence="2 3">
    <name type="scientific">Pseudomonas phage YH6</name>
    <dbReference type="NCBI Taxonomy" id="1566995"/>
    <lineage>
        <taxon>Viruses</taxon>
        <taxon>Duplodnaviria</taxon>
        <taxon>Heunggongvirae</taxon>
        <taxon>Uroviricota</taxon>
        <taxon>Caudoviricetes</taxon>
        <taxon>Schitoviridae</taxon>
        <taxon>Migulavirinae</taxon>
        <taxon>Litunavirus</taxon>
        <taxon>Litunavirus Yh6</taxon>
    </lineage>
</organism>